<dbReference type="SUPFAM" id="SSF47923">
    <property type="entry name" value="Ypt/Rab-GAP domain of gyp1p"/>
    <property type="match status" value="2"/>
</dbReference>
<dbReference type="STRING" id="212818.A0A0D1ZTJ5"/>
<feature type="compositionally biased region" description="Low complexity" evidence="6">
    <location>
        <begin position="96"/>
        <end position="130"/>
    </location>
</feature>
<evidence type="ECO:0000256" key="1">
    <source>
        <dbReference type="ARBA" id="ARBA00004245"/>
    </source>
</evidence>
<dbReference type="FunFam" id="1.10.8.270:FF:000035">
    <property type="entry name" value="Cell cycle arrest protein BUB2"/>
    <property type="match status" value="1"/>
</dbReference>
<dbReference type="OrthoDB" id="10263206at2759"/>
<feature type="domain" description="Rab-GAP TBC" evidence="7">
    <location>
        <begin position="196"/>
        <end position="395"/>
    </location>
</feature>
<dbReference type="HOGENOM" id="CLU_029367_3_0_1"/>
<keyword evidence="9" id="KW-1185">Reference proteome</keyword>
<dbReference type="OMA" id="MEGVHKG"/>
<dbReference type="PANTHER" id="PTHR22957:SF263">
    <property type="entry name" value="MITOTIC CHECK POINT PROTEIN BUB2"/>
    <property type="match status" value="1"/>
</dbReference>
<evidence type="ECO:0000256" key="5">
    <source>
        <dbReference type="ARBA" id="ARBA00061049"/>
    </source>
</evidence>
<dbReference type="Gene3D" id="1.10.472.80">
    <property type="entry name" value="Ypt/Rab-GAP domain of gyp1p, domain 3"/>
    <property type="match status" value="1"/>
</dbReference>
<sequence length="462" mass="50648">MTVAMTSTSPLKVAGRQALLPSPDPSSVRLPDSPEKLPHASLNTGTGSLTEKSRGLRRLQSHNQLSSTSAAMGTQASNLRPPRTSITNRPSREQLHPQSTSSTSTSSTQPHTSTLTAATSASRARANSDAPMPFVPRSRKQPMNPSPGSNHLINHARKSSLEMTLRDGPPPGTTPASALSLLRHSILTSGVTATKEGMSDYRIYLWLTLLNVPPLATQVYLDLVHRSKSPAYEKISNDVFRTLATDTLFKRRVTDASLTRLLNATAWRIHDEQTANPPTPFAQKYTQSTYLQGVNVLSAPLLYASRSEAQAFALSNCLLSDHIPTYISPTMSGVHRGVDLIDQILSHMNPKLSSFLLSKNLPARIYAFPSVLTLCACTPPLPEVLKLWDFLFAFGVHLNVICVVAQLLLLKDKLHDHPSPAKMLRSFPNLDADQVIKMTVYIVKELPEQLYRDVVVHARHVS</sequence>
<name>A0A0D1ZTJ5_EXOME</name>
<dbReference type="InterPro" id="IPR000195">
    <property type="entry name" value="Rab-GAP-TBC_dom"/>
</dbReference>
<dbReference type="FunFam" id="1.10.472.80:FF:000026">
    <property type="entry name" value="Mitotic check point protein (Bub2)"/>
    <property type="match status" value="1"/>
</dbReference>
<dbReference type="Proteomes" id="UP000054302">
    <property type="component" value="Unassembled WGS sequence"/>
</dbReference>
<dbReference type="GO" id="GO:0044732">
    <property type="term" value="C:mitotic spindle pole body"/>
    <property type="evidence" value="ECO:0007669"/>
    <property type="project" value="TreeGrafter"/>
</dbReference>
<dbReference type="Gene3D" id="1.10.8.270">
    <property type="entry name" value="putative rabgap domain of human tbc1 domain family member 14 like domains"/>
    <property type="match status" value="1"/>
</dbReference>
<evidence type="ECO:0000313" key="9">
    <source>
        <dbReference type="Proteomes" id="UP000054302"/>
    </source>
</evidence>
<evidence type="ECO:0000256" key="2">
    <source>
        <dbReference type="ARBA" id="ARBA00022490"/>
    </source>
</evidence>
<dbReference type="GO" id="GO:0031030">
    <property type="term" value="P:negative regulation of septation initiation signaling"/>
    <property type="evidence" value="ECO:0007669"/>
    <property type="project" value="TreeGrafter"/>
</dbReference>
<keyword evidence="3" id="KW-0206">Cytoskeleton</keyword>
<evidence type="ECO:0000313" key="8">
    <source>
        <dbReference type="EMBL" id="KIV97254.1"/>
    </source>
</evidence>
<evidence type="ECO:0000256" key="6">
    <source>
        <dbReference type="SAM" id="MobiDB-lite"/>
    </source>
</evidence>
<dbReference type="GO" id="GO:0005096">
    <property type="term" value="F:GTPase activator activity"/>
    <property type="evidence" value="ECO:0007669"/>
    <property type="project" value="TreeGrafter"/>
</dbReference>
<keyword evidence="4" id="KW-0131">Cell cycle</keyword>
<evidence type="ECO:0000259" key="7">
    <source>
        <dbReference type="PROSITE" id="PS50086"/>
    </source>
</evidence>
<evidence type="ECO:0000256" key="3">
    <source>
        <dbReference type="ARBA" id="ARBA00023212"/>
    </source>
</evidence>
<protein>
    <recommendedName>
        <fullName evidence="7">Rab-GAP TBC domain-containing protein</fullName>
    </recommendedName>
</protein>
<accession>A0A0D1ZTJ5</accession>
<dbReference type="Pfam" id="PF00566">
    <property type="entry name" value="RabGAP-TBC"/>
    <property type="match status" value="1"/>
</dbReference>
<dbReference type="VEuPathDB" id="FungiDB:PV10_01025"/>
<reference evidence="8 9" key="1">
    <citation type="submission" date="2015-01" db="EMBL/GenBank/DDBJ databases">
        <title>The Genome Sequence of Exophiala mesophila CBS40295.</title>
        <authorList>
            <consortium name="The Broad Institute Genomics Platform"/>
            <person name="Cuomo C."/>
            <person name="de Hoog S."/>
            <person name="Gorbushina A."/>
            <person name="Stielow B."/>
            <person name="Teixiera M."/>
            <person name="Abouelleil A."/>
            <person name="Chapman S.B."/>
            <person name="Priest M."/>
            <person name="Young S.K."/>
            <person name="Wortman J."/>
            <person name="Nusbaum C."/>
            <person name="Birren B."/>
        </authorList>
    </citation>
    <scope>NUCLEOTIDE SEQUENCE [LARGE SCALE GENOMIC DNA]</scope>
    <source>
        <strain evidence="8 9">CBS 40295</strain>
    </source>
</reference>
<comment type="subcellular location">
    <subcellularLocation>
        <location evidence="1">Cytoplasm</location>
        <location evidence="1">Cytoskeleton</location>
    </subcellularLocation>
</comment>
<dbReference type="PROSITE" id="PS50086">
    <property type="entry name" value="TBC_RABGAP"/>
    <property type="match status" value="1"/>
</dbReference>
<dbReference type="PANTHER" id="PTHR22957">
    <property type="entry name" value="TBC1 DOMAIN FAMILY MEMBER GTPASE-ACTIVATING PROTEIN"/>
    <property type="match status" value="1"/>
</dbReference>
<dbReference type="RefSeq" id="XP_016228828.1">
    <property type="nucleotide sequence ID" value="XM_016365179.1"/>
</dbReference>
<dbReference type="GeneID" id="27318870"/>
<dbReference type="SMART" id="SM00164">
    <property type="entry name" value="TBC"/>
    <property type="match status" value="1"/>
</dbReference>
<dbReference type="InterPro" id="IPR035969">
    <property type="entry name" value="Rab-GAP_TBC_sf"/>
</dbReference>
<proteinExistence type="inferred from homology"/>
<feature type="compositionally biased region" description="Polar residues" evidence="6">
    <location>
        <begin position="141"/>
        <end position="152"/>
    </location>
</feature>
<keyword evidence="2" id="KW-0963">Cytoplasm</keyword>
<feature type="compositionally biased region" description="Polar residues" evidence="6">
    <location>
        <begin position="1"/>
        <end position="10"/>
    </location>
</feature>
<feature type="compositionally biased region" description="Polar residues" evidence="6">
    <location>
        <begin position="61"/>
        <end position="89"/>
    </location>
</feature>
<organism evidence="8 9">
    <name type="scientific">Exophiala mesophila</name>
    <name type="common">Black yeast-like fungus</name>
    <dbReference type="NCBI Taxonomy" id="212818"/>
    <lineage>
        <taxon>Eukaryota</taxon>
        <taxon>Fungi</taxon>
        <taxon>Dikarya</taxon>
        <taxon>Ascomycota</taxon>
        <taxon>Pezizomycotina</taxon>
        <taxon>Eurotiomycetes</taxon>
        <taxon>Chaetothyriomycetidae</taxon>
        <taxon>Chaetothyriales</taxon>
        <taxon>Herpotrichiellaceae</taxon>
        <taxon>Exophiala</taxon>
    </lineage>
</organism>
<feature type="compositionally biased region" description="Polar residues" evidence="6">
    <location>
        <begin position="41"/>
        <end position="50"/>
    </location>
</feature>
<comment type="similarity">
    <text evidence="5">Belongs to the BUB2 family.</text>
</comment>
<dbReference type="AlphaFoldDB" id="A0A0D1ZTJ5"/>
<feature type="region of interest" description="Disordered" evidence="6">
    <location>
        <begin position="1"/>
        <end position="153"/>
    </location>
</feature>
<dbReference type="GO" id="GO:1990334">
    <property type="term" value="C:Bfa1-Bub2 complex"/>
    <property type="evidence" value="ECO:0007669"/>
    <property type="project" value="UniProtKB-ARBA"/>
</dbReference>
<gene>
    <name evidence="8" type="ORF">PV10_01025</name>
</gene>
<dbReference type="EMBL" id="KN847520">
    <property type="protein sequence ID" value="KIV97254.1"/>
    <property type="molecule type" value="Genomic_DNA"/>
</dbReference>
<evidence type="ECO:0000256" key="4">
    <source>
        <dbReference type="ARBA" id="ARBA00023306"/>
    </source>
</evidence>